<dbReference type="CDD" id="cd02947">
    <property type="entry name" value="TRX_family"/>
    <property type="match status" value="1"/>
</dbReference>
<feature type="domain" description="Thioredoxin" evidence="1">
    <location>
        <begin position="10"/>
        <end position="128"/>
    </location>
</feature>
<sequence>MYYRLVKNICFMGMVILLFSITEVSTQNLTKQETKTTKVTFIELGSIKCIPCKMMQPIMKEIEEEYKGQVKVVFYDVWTSEGRPYAREYSIRVIPTQVFFDKDGKEYWRHEGFFPKDELVKVLKMQGVE</sequence>
<accession>A0A2M7EA32</accession>
<comment type="caution">
    <text evidence="2">The sequence shown here is derived from an EMBL/GenBank/DDBJ whole genome shotgun (WGS) entry which is preliminary data.</text>
</comment>
<proteinExistence type="predicted"/>
<dbReference type="GO" id="GO:0045454">
    <property type="term" value="P:cell redox homeostasis"/>
    <property type="evidence" value="ECO:0007669"/>
    <property type="project" value="TreeGrafter"/>
</dbReference>
<protein>
    <submittedName>
        <fullName evidence="2">Thioredoxin</fullName>
    </submittedName>
</protein>
<evidence type="ECO:0000259" key="1">
    <source>
        <dbReference type="PROSITE" id="PS51352"/>
    </source>
</evidence>
<dbReference type="AlphaFoldDB" id="A0A2M7EA32"/>
<dbReference type="Pfam" id="PF00085">
    <property type="entry name" value="Thioredoxin"/>
    <property type="match status" value="1"/>
</dbReference>
<name>A0A2M7EA32_9BACT</name>
<dbReference type="GO" id="GO:0015035">
    <property type="term" value="F:protein-disulfide reductase activity"/>
    <property type="evidence" value="ECO:0007669"/>
    <property type="project" value="TreeGrafter"/>
</dbReference>
<dbReference type="PANTHER" id="PTHR45663:SF11">
    <property type="entry name" value="GEO12009P1"/>
    <property type="match status" value="1"/>
</dbReference>
<dbReference type="SUPFAM" id="SSF52833">
    <property type="entry name" value="Thioredoxin-like"/>
    <property type="match status" value="1"/>
</dbReference>
<dbReference type="PANTHER" id="PTHR45663">
    <property type="entry name" value="GEO12009P1"/>
    <property type="match status" value="1"/>
</dbReference>
<dbReference type="InterPro" id="IPR013766">
    <property type="entry name" value="Thioredoxin_domain"/>
</dbReference>
<dbReference type="EMBL" id="PETL01000080">
    <property type="protein sequence ID" value="PIV64545.1"/>
    <property type="molecule type" value="Genomic_DNA"/>
</dbReference>
<dbReference type="GO" id="GO:0005829">
    <property type="term" value="C:cytosol"/>
    <property type="evidence" value="ECO:0007669"/>
    <property type="project" value="TreeGrafter"/>
</dbReference>
<reference evidence="3" key="1">
    <citation type="submission" date="2017-09" db="EMBL/GenBank/DDBJ databases">
        <title>Depth-based differentiation of microbial function through sediment-hosted aquifers and enrichment of novel symbionts in the deep terrestrial subsurface.</title>
        <authorList>
            <person name="Probst A.J."/>
            <person name="Ladd B."/>
            <person name="Jarett J.K."/>
            <person name="Geller-Mcgrath D.E."/>
            <person name="Sieber C.M.K."/>
            <person name="Emerson J.B."/>
            <person name="Anantharaman K."/>
            <person name="Thomas B.C."/>
            <person name="Malmstrom R."/>
            <person name="Stieglmeier M."/>
            <person name="Klingl A."/>
            <person name="Woyke T."/>
            <person name="Ryan C.M."/>
            <person name="Banfield J.F."/>
        </authorList>
    </citation>
    <scope>NUCLEOTIDE SEQUENCE [LARGE SCALE GENOMIC DNA]</scope>
</reference>
<dbReference type="Proteomes" id="UP000228886">
    <property type="component" value="Unassembled WGS sequence"/>
</dbReference>
<gene>
    <name evidence="2" type="ORF">COS11_01610</name>
</gene>
<organism evidence="2 3">
    <name type="scientific">bacterium (Candidatus Ratteibacteria) CG01_land_8_20_14_3_00_40_19</name>
    <dbReference type="NCBI Taxonomy" id="2014290"/>
    <lineage>
        <taxon>Bacteria</taxon>
        <taxon>Candidatus Ratteibacteria</taxon>
    </lineage>
</organism>
<dbReference type="PROSITE" id="PS51352">
    <property type="entry name" value="THIOREDOXIN_2"/>
    <property type="match status" value="1"/>
</dbReference>
<dbReference type="InterPro" id="IPR036249">
    <property type="entry name" value="Thioredoxin-like_sf"/>
</dbReference>
<evidence type="ECO:0000313" key="3">
    <source>
        <dbReference type="Proteomes" id="UP000228886"/>
    </source>
</evidence>
<evidence type="ECO:0000313" key="2">
    <source>
        <dbReference type="EMBL" id="PIV64545.1"/>
    </source>
</evidence>
<dbReference type="Gene3D" id="3.40.30.10">
    <property type="entry name" value="Glutaredoxin"/>
    <property type="match status" value="1"/>
</dbReference>